<dbReference type="EMBL" id="BSVB01000001">
    <property type="protein sequence ID" value="GMA94260.1"/>
    <property type="molecule type" value="Genomic_DNA"/>
</dbReference>
<sequence length="79" mass="8304">MSSSPNVLVTGGAGFIGCALAERWADRADRWVAFDNLHPQVHAGRRRPEALAQRAELVIGDVTDPGSGTGCSRASVPMS</sequence>
<evidence type="ECO:0000313" key="3">
    <source>
        <dbReference type="Proteomes" id="UP001157034"/>
    </source>
</evidence>
<feature type="domain" description="NAD-dependent epimerase/dehydratase" evidence="1">
    <location>
        <begin position="7"/>
        <end position="66"/>
    </location>
</feature>
<protein>
    <recommendedName>
        <fullName evidence="1">NAD-dependent epimerase/dehydratase domain-containing protein</fullName>
    </recommendedName>
</protein>
<comment type="caution">
    <text evidence="2">The sequence shown here is derived from an EMBL/GenBank/DDBJ whole genome shotgun (WGS) entry which is preliminary data.</text>
</comment>
<name>A0ABQ6K0X5_9MICO</name>
<evidence type="ECO:0000259" key="1">
    <source>
        <dbReference type="Pfam" id="PF01370"/>
    </source>
</evidence>
<accession>A0ABQ6K0X5</accession>
<dbReference type="InterPro" id="IPR036291">
    <property type="entry name" value="NAD(P)-bd_dom_sf"/>
</dbReference>
<dbReference type="SUPFAM" id="SSF51735">
    <property type="entry name" value="NAD(P)-binding Rossmann-fold domains"/>
    <property type="match status" value="1"/>
</dbReference>
<keyword evidence="3" id="KW-1185">Reference proteome</keyword>
<proteinExistence type="predicted"/>
<dbReference type="Proteomes" id="UP001157034">
    <property type="component" value="Unassembled WGS sequence"/>
</dbReference>
<gene>
    <name evidence="2" type="ORF">GCM10025881_10840</name>
</gene>
<reference evidence="3" key="1">
    <citation type="journal article" date="2019" name="Int. J. Syst. Evol. Microbiol.">
        <title>The Global Catalogue of Microorganisms (GCM) 10K type strain sequencing project: providing services to taxonomists for standard genome sequencing and annotation.</title>
        <authorList>
            <consortium name="The Broad Institute Genomics Platform"/>
            <consortium name="The Broad Institute Genome Sequencing Center for Infectious Disease"/>
            <person name="Wu L."/>
            <person name="Ma J."/>
        </authorList>
    </citation>
    <scope>NUCLEOTIDE SEQUENCE [LARGE SCALE GENOMIC DNA]</scope>
    <source>
        <strain evidence="3">NBRC 108894</strain>
    </source>
</reference>
<evidence type="ECO:0000313" key="2">
    <source>
        <dbReference type="EMBL" id="GMA94260.1"/>
    </source>
</evidence>
<organism evidence="2 3">
    <name type="scientific">Pseudolysinimonas kribbensis</name>
    <dbReference type="NCBI Taxonomy" id="433641"/>
    <lineage>
        <taxon>Bacteria</taxon>
        <taxon>Bacillati</taxon>
        <taxon>Actinomycetota</taxon>
        <taxon>Actinomycetes</taxon>
        <taxon>Micrococcales</taxon>
        <taxon>Microbacteriaceae</taxon>
        <taxon>Pseudolysinimonas</taxon>
    </lineage>
</organism>
<dbReference type="Pfam" id="PF01370">
    <property type="entry name" value="Epimerase"/>
    <property type="match status" value="1"/>
</dbReference>
<dbReference type="InterPro" id="IPR001509">
    <property type="entry name" value="Epimerase_deHydtase"/>
</dbReference>
<dbReference type="Gene3D" id="3.40.50.720">
    <property type="entry name" value="NAD(P)-binding Rossmann-like Domain"/>
    <property type="match status" value="1"/>
</dbReference>